<dbReference type="EMBL" id="JBBXMP010000001">
    <property type="protein sequence ID" value="KAL0072524.1"/>
    <property type="molecule type" value="Genomic_DNA"/>
</dbReference>
<sequence>MSQVDNAIFKVPSRYFHDKSEAFGAASKIVSVGHSHQEGLGEGASDENPITLSPLPHDTTADDFEHLVKIILALTLDLATPTNYTLHQWLSVLKLSTAWEFSDIRELAMRSLKDSKEGNLTQWTAILDFCWNRVDFVEARELAVTRVSELQTWGSMTSVRMGRQYFVSKWVSIGLRGLVNAPELPSTDDLTTLGFDTVMKFLYLRDEVVKRCERCGNPLTCDGYSSCRRNSYRYTPRNRCELGEVENHFRDELTRIASASANK</sequence>
<organism evidence="1 2">
    <name type="scientific">Marasmius tenuissimus</name>
    <dbReference type="NCBI Taxonomy" id="585030"/>
    <lineage>
        <taxon>Eukaryota</taxon>
        <taxon>Fungi</taxon>
        <taxon>Dikarya</taxon>
        <taxon>Basidiomycota</taxon>
        <taxon>Agaricomycotina</taxon>
        <taxon>Agaricomycetes</taxon>
        <taxon>Agaricomycetidae</taxon>
        <taxon>Agaricales</taxon>
        <taxon>Marasmiineae</taxon>
        <taxon>Marasmiaceae</taxon>
        <taxon>Marasmius</taxon>
    </lineage>
</organism>
<dbReference type="Proteomes" id="UP001437256">
    <property type="component" value="Unassembled WGS sequence"/>
</dbReference>
<comment type="caution">
    <text evidence="1">The sequence shown here is derived from an EMBL/GenBank/DDBJ whole genome shotgun (WGS) entry which is preliminary data.</text>
</comment>
<accession>A0ABR3AGH0</accession>
<keyword evidence="2" id="KW-1185">Reference proteome</keyword>
<gene>
    <name evidence="1" type="ORF">AAF712_000287</name>
</gene>
<reference evidence="1 2" key="1">
    <citation type="submission" date="2024-05" db="EMBL/GenBank/DDBJ databases">
        <title>A draft genome resource for the thread blight pathogen Marasmius tenuissimus strain MS-2.</title>
        <authorList>
            <person name="Yulfo-Soto G.E."/>
            <person name="Baruah I.K."/>
            <person name="Amoako-Attah I."/>
            <person name="Bukari Y."/>
            <person name="Meinhardt L.W."/>
            <person name="Bailey B.A."/>
            <person name="Cohen S.P."/>
        </authorList>
    </citation>
    <scope>NUCLEOTIDE SEQUENCE [LARGE SCALE GENOMIC DNA]</scope>
    <source>
        <strain evidence="1 2">MS-2</strain>
    </source>
</reference>
<name>A0ABR3AGH0_9AGAR</name>
<evidence type="ECO:0000313" key="2">
    <source>
        <dbReference type="Proteomes" id="UP001437256"/>
    </source>
</evidence>
<evidence type="ECO:0000313" key="1">
    <source>
        <dbReference type="EMBL" id="KAL0072524.1"/>
    </source>
</evidence>
<protein>
    <submittedName>
        <fullName evidence="1">Uncharacterized protein</fullName>
    </submittedName>
</protein>
<proteinExistence type="predicted"/>